<reference evidence="6 7" key="2">
    <citation type="submission" date="2018-03" db="EMBL/GenBank/DDBJ databases">
        <title>The ancient ancestry and fast evolution of plastids.</title>
        <authorList>
            <person name="Moore K.R."/>
            <person name="Magnabosco C."/>
            <person name="Momper L."/>
            <person name="Gold D.A."/>
            <person name="Bosak T."/>
            <person name="Fournier G.P."/>
        </authorList>
    </citation>
    <scope>NUCLEOTIDE SEQUENCE [LARGE SCALE GENOMIC DNA]</scope>
    <source>
        <strain evidence="6 7">CCAP 1448/3</strain>
    </source>
</reference>
<evidence type="ECO:0000313" key="6">
    <source>
        <dbReference type="EMBL" id="PSB03628.1"/>
    </source>
</evidence>
<keyword evidence="7" id="KW-1185">Reference proteome</keyword>
<dbReference type="OrthoDB" id="465137at2"/>
<proteinExistence type="predicted"/>
<evidence type="ECO:0000313" key="7">
    <source>
        <dbReference type="Proteomes" id="UP000238762"/>
    </source>
</evidence>
<keyword evidence="3" id="KW-0378">Hydrolase</keyword>
<keyword evidence="1" id="KW-0540">Nuclease</keyword>
<dbReference type="InterPro" id="IPR016071">
    <property type="entry name" value="Staphylococal_nuclease_OB-fold"/>
</dbReference>
<feature type="signal peptide" evidence="4">
    <location>
        <begin position="1"/>
        <end position="23"/>
    </location>
</feature>
<dbReference type="InterPro" id="IPR035437">
    <property type="entry name" value="SNase_OB-fold_sf"/>
</dbReference>
<dbReference type="Proteomes" id="UP000238762">
    <property type="component" value="Unassembled WGS sequence"/>
</dbReference>
<dbReference type="Pfam" id="PF00565">
    <property type="entry name" value="SNase"/>
    <property type="match status" value="1"/>
</dbReference>
<feature type="domain" description="TNase-like" evidence="5">
    <location>
        <begin position="24"/>
        <end position="151"/>
    </location>
</feature>
<reference evidence="6 7" key="1">
    <citation type="submission" date="2018-02" db="EMBL/GenBank/DDBJ databases">
        <authorList>
            <person name="Cohen D.B."/>
            <person name="Kent A.D."/>
        </authorList>
    </citation>
    <scope>NUCLEOTIDE SEQUENCE [LARGE SCALE GENOMIC DNA]</scope>
    <source>
        <strain evidence="6 7">CCAP 1448/3</strain>
    </source>
</reference>
<dbReference type="SMART" id="SM00318">
    <property type="entry name" value="SNc"/>
    <property type="match status" value="1"/>
</dbReference>
<gene>
    <name evidence="6" type="ORF">C7B64_07555</name>
</gene>
<evidence type="ECO:0000256" key="4">
    <source>
        <dbReference type="SAM" id="SignalP"/>
    </source>
</evidence>
<dbReference type="PANTHER" id="PTHR12302">
    <property type="entry name" value="EBNA2 BINDING PROTEIN P100"/>
    <property type="match status" value="1"/>
</dbReference>
<name>A0A2T1C647_9CYAN</name>
<evidence type="ECO:0000256" key="1">
    <source>
        <dbReference type="ARBA" id="ARBA00022722"/>
    </source>
</evidence>
<evidence type="ECO:0000256" key="2">
    <source>
        <dbReference type="ARBA" id="ARBA00022759"/>
    </source>
</evidence>
<dbReference type="GO" id="GO:0004519">
    <property type="term" value="F:endonuclease activity"/>
    <property type="evidence" value="ECO:0007669"/>
    <property type="project" value="UniProtKB-KW"/>
</dbReference>
<dbReference type="InterPro" id="IPR002071">
    <property type="entry name" value="Thermonucl_AS"/>
</dbReference>
<sequence length="167" mass="19096">MRKINLNLILVSAVLLLCSSASADSLRGHVVGVVDGDTITLLVDSHKQYKIRLSGIDAPEKAQPFGQVSKKSLSDLIYDKDVFVEYSKYDRYGRVIGKISFNKLDVNLEQIKKGLAWHYKKYQNEQLPSERELYSDEELKAQASKLGLWSEVNSIPPWDWRKKKSEH</sequence>
<dbReference type="AlphaFoldDB" id="A0A2T1C647"/>
<keyword evidence="2" id="KW-0255">Endonuclease</keyword>
<dbReference type="Gene3D" id="2.40.50.90">
    <property type="match status" value="1"/>
</dbReference>
<dbReference type="GO" id="GO:0003676">
    <property type="term" value="F:nucleic acid binding"/>
    <property type="evidence" value="ECO:0007669"/>
    <property type="project" value="InterPro"/>
</dbReference>
<keyword evidence="4" id="KW-0732">Signal</keyword>
<protein>
    <submittedName>
        <fullName evidence="6">Nuclease</fullName>
    </submittedName>
</protein>
<organism evidence="6 7">
    <name type="scientific">Merismopedia glauca CCAP 1448/3</name>
    <dbReference type="NCBI Taxonomy" id="1296344"/>
    <lineage>
        <taxon>Bacteria</taxon>
        <taxon>Bacillati</taxon>
        <taxon>Cyanobacteriota</taxon>
        <taxon>Cyanophyceae</taxon>
        <taxon>Synechococcales</taxon>
        <taxon>Merismopediaceae</taxon>
        <taxon>Merismopedia</taxon>
    </lineage>
</organism>
<dbReference type="PROSITE" id="PS01123">
    <property type="entry name" value="TNASE_1"/>
    <property type="match status" value="1"/>
</dbReference>
<comment type="caution">
    <text evidence="6">The sequence shown here is derived from an EMBL/GenBank/DDBJ whole genome shotgun (WGS) entry which is preliminary data.</text>
</comment>
<dbReference type="PANTHER" id="PTHR12302:SF3">
    <property type="entry name" value="SERINE_THREONINE-PROTEIN KINASE 31"/>
    <property type="match status" value="1"/>
</dbReference>
<dbReference type="EMBL" id="PVWJ01000028">
    <property type="protein sequence ID" value="PSB03628.1"/>
    <property type="molecule type" value="Genomic_DNA"/>
</dbReference>
<dbReference type="GO" id="GO:0016787">
    <property type="term" value="F:hydrolase activity"/>
    <property type="evidence" value="ECO:0007669"/>
    <property type="project" value="UniProtKB-KW"/>
</dbReference>
<dbReference type="RefSeq" id="WP_106288071.1">
    <property type="nucleotide sequence ID" value="NZ_PVWJ01000028.1"/>
</dbReference>
<dbReference type="PROSITE" id="PS50830">
    <property type="entry name" value="TNASE_3"/>
    <property type="match status" value="1"/>
</dbReference>
<feature type="chain" id="PRO_5015554446" evidence="4">
    <location>
        <begin position="24"/>
        <end position="167"/>
    </location>
</feature>
<evidence type="ECO:0000259" key="5">
    <source>
        <dbReference type="PROSITE" id="PS50830"/>
    </source>
</evidence>
<dbReference type="SUPFAM" id="SSF50199">
    <property type="entry name" value="Staphylococcal nuclease"/>
    <property type="match status" value="1"/>
</dbReference>
<accession>A0A2T1C647</accession>
<evidence type="ECO:0000256" key="3">
    <source>
        <dbReference type="ARBA" id="ARBA00022801"/>
    </source>
</evidence>